<dbReference type="Proteomes" id="UP000008281">
    <property type="component" value="Unassembled WGS sequence"/>
</dbReference>
<keyword evidence="1" id="KW-0863">Zinc-finger</keyword>
<dbReference type="GO" id="GO:0008270">
    <property type="term" value="F:zinc ion binding"/>
    <property type="evidence" value="ECO:0007669"/>
    <property type="project" value="UniProtKB-KW"/>
</dbReference>
<dbReference type="HOGENOM" id="CLU_694885_0_0_1"/>
<keyword evidence="1" id="KW-0479">Metal-binding</keyword>
<dbReference type="InterPro" id="IPR013087">
    <property type="entry name" value="Znf_C2H2_type"/>
</dbReference>
<dbReference type="OMA" id="HVEANIC"/>
<evidence type="ECO:0000256" key="1">
    <source>
        <dbReference type="PROSITE-ProRule" id="PRU00042"/>
    </source>
</evidence>
<reference evidence="3" key="1">
    <citation type="submission" date="2007-07" db="EMBL/GenBank/DDBJ databases">
        <title>PCAP assembly of the Caenorhabditis remanei genome.</title>
        <authorList>
            <consortium name="The Caenorhabditis remanei Sequencing Consortium"/>
            <person name="Wilson R.K."/>
        </authorList>
    </citation>
    <scope>NUCLEOTIDE SEQUENCE [LARGE SCALE GENOMIC DNA]</scope>
    <source>
        <strain evidence="3">PB4641</strain>
    </source>
</reference>
<gene>
    <name evidence="3" type="ORF">CRE_14172</name>
</gene>
<proteinExistence type="predicted"/>
<keyword evidence="4" id="KW-1185">Reference proteome</keyword>
<dbReference type="PROSITE" id="PS00028">
    <property type="entry name" value="ZINC_FINGER_C2H2_1"/>
    <property type="match status" value="2"/>
</dbReference>
<keyword evidence="1" id="KW-0862">Zinc</keyword>
<accession>E3N1I0</accession>
<dbReference type="eggNOG" id="ENOG502TCUW">
    <property type="taxonomic scope" value="Eukaryota"/>
</dbReference>
<name>E3N1I0_CAERE</name>
<dbReference type="EMBL" id="DS268509">
    <property type="protein sequence ID" value="EFO83802.1"/>
    <property type="molecule type" value="Genomic_DNA"/>
</dbReference>
<evidence type="ECO:0000259" key="2">
    <source>
        <dbReference type="PROSITE" id="PS50157"/>
    </source>
</evidence>
<dbReference type="SMART" id="SM00355">
    <property type="entry name" value="ZnF_C2H2"/>
    <property type="match status" value="5"/>
</dbReference>
<dbReference type="AlphaFoldDB" id="E3N1I0"/>
<dbReference type="OrthoDB" id="5855279at2759"/>
<dbReference type="FunCoup" id="E3N1I0">
    <property type="interactions" value="793"/>
</dbReference>
<feature type="domain" description="C2H2-type" evidence="2">
    <location>
        <begin position="255"/>
        <end position="286"/>
    </location>
</feature>
<protein>
    <recommendedName>
        <fullName evidence="2">C2H2-type domain-containing protein</fullName>
    </recommendedName>
</protein>
<evidence type="ECO:0000313" key="3">
    <source>
        <dbReference type="EMBL" id="EFO83802.1"/>
    </source>
</evidence>
<sequence>MDDDAEQDIFGRMSMTSFEEKLFGLVERSPMDTVIPPLRQREMCPICHRMFPSVHHRAWHQFVHLESYTGFLDKNYGTGDLPFFNFFVPCPNSDCSLKFIDFTDAKIHYLLEHQCCQLFCCGLRFPEYSMALHHLVEAENMEARASYRRHKHVINVRLSTNIPNIKFQLQPLYVCKCCEKVWSSRMEYTSHLQGKHNMCPDPMCKHLFDDNEKTITHFFEHHYKHLWMDGRHILLNYNIFLKYDKTQEERSIGTYHCEYCYRRFKQRSDLQDHVEANICVATDRKVLFIFSPAIPCKCGYQFVYCYHQRDILLRYLPIFREALEHIAREAPYSEMPEDVIQIYHTMLRVLADVNYRLNNEKYWHYQRTNSSKHSSKFSPKQISKILIGVVEYFVRIM</sequence>
<dbReference type="PROSITE" id="PS50157">
    <property type="entry name" value="ZINC_FINGER_C2H2_2"/>
    <property type="match status" value="1"/>
</dbReference>
<evidence type="ECO:0000313" key="4">
    <source>
        <dbReference type="Proteomes" id="UP000008281"/>
    </source>
</evidence>
<organism evidence="4">
    <name type="scientific">Caenorhabditis remanei</name>
    <name type="common">Caenorhabditis vulgaris</name>
    <dbReference type="NCBI Taxonomy" id="31234"/>
    <lineage>
        <taxon>Eukaryota</taxon>
        <taxon>Metazoa</taxon>
        <taxon>Ecdysozoa</taxon>
        <taxon>Nematoda</taxon>
        <taxon>Chromadorea</taxon>
        <taxon>Rhabditida</taxon>
        <taxon>Rhabditina</taxon>
        <taxon>Rhabditomorpha</taxon>
        <taxon>Rhabditoidea</taxon>
        <taxon>Rhabditidae</taxon>
        <taxon>Peloderinae</taxon>
        <taxon>Caenorhabditis</taxon>
    </lineage>
</organism>
<dbReference type="InParanoid" id="E3N1I0"/>